<name>A0A3G4ZUW4_9VIRU</name>
<dbReference type="EMBL" id="MK072091">
    <property type="protein sequence ID" value="AYV78702.1"/>
    <property type="molecule type" value="Genomic_DNA"/>
</dbReference>
<organism evidence="1">
    <name type="scientific">Edafosvirus sp</name>
    <dbReference type="NCBI Taxonomy" id="2487765"/>
    <lineage>
        <taxon>Viruses</taxon>
        <taxon>Varidnaviria</taxon>
        <taxon>Bamfordvirae</taxon>
        <taxon>Nucleocytoviricota</taxon>
        <taxon>Megaviricetes</taxon>
        <taxon>Imitervirales</taxon>
        <taxon>Mimiviridae</taxon>
        <taxon>Klosneuvirinae</taxon>
    </lineage>
</organism>
<sequence>MATTVFSPDVKTSVYTYLLVRVVTSGFWG</sequence>
<gene>
    <name evidence="1" type="ORF">Edafosvirus26_4</name>
</gene>
<reference evidence="1" key="1">
    <citation type="submission" date="2018-10" db="EMBL/GenBank/DDBJ databases">
        <title>Hidden diversity of soil giant viruses.</title>
        <authorList>
            <person name="Schulz F."/>
            <person name="Alteio L."/>
            <person name="Goudeau D."/>
            <person name="Ryan E.M."/>
            <person name="Malmstrom R.R."/>
            <person name="Blanchard J."/>
            <person name="Woyke T."/>
        </authorList>
    </citation>
    <scope>NUCLEOTIDE SEQUENCE</scope>
    <source>
        <strain evidence="1">EDV1</strain>
    </source>
</reference>
<protein>
    <submittedName>
        <fullName evidence="1">Uncharacterized protein</fullName>
    </submittedName>
</protein>
<evidence type="ECO:0000313" key="1">
    <source>
        <dbReference type="EMBL" id="AYV78702.1"/>
    </source>
</evidence>
<proteinExistence type="predicted"/>
<accession>A0A3G4ZUW4</accession>